<protein>
    <submittedName>
        <fullName evidence="2">Uncharacterized protein</fullName>
    </submittedName>
</protein>
<keyword evidence="3" id="KW-1185">Reference proteome</keyword>
<dbReference type="Proteomes" id="UP000288012">
    <property type="component" value="Unassembled WGS sequence"/>
</dbReference>
<organism evidence="2 3">
    <name type="scientific">Legionella septentrionalis</name>
    <dbReference type="NCBI Taxonomy" id="2498109"/>
    <lineage>
        <taxon>Bacteria</taxon>
        <taxon>Pseudomonadati</taxon>
        <taxon>Pseudomonadota</taxon>
        <taxon>Gammaproteobacteria</taxon>
        <taxon>Legionellales</taxon>
        <taxon>Legionellaceae</taxon>
        <taxon>Legionella</taxon>
    </lineage>
</organism>
<dbReference type="EMBL" id="RZGR01000001">
    <property type="protein sequence ID" value="RUQ91561.1"/>
    <property type="molecule type" value="Genomic_DNA"/>
</dbReference>
<dbReference type="SUPFAM" id="SSF53474">
    <property type="entry name" value="alpha/beta-Hydrolases"/>
    <property type="match status" value="1"/>
</dbReference>
<dbReference type="InterPro" id="IPR029058">
    <property type="entry name" value="AB_hydrolase_fold"/>
</dbReference>
<keyword evidence="1" id="KW-0472">Membrane</keyword>
<gene>
    <name evidence="2" type="ORF">EKM59_00430</name>
</gene>
<name>A0A3S0X243_9GAMM</name>
<evidence type="ECO:0000256" key="1">
    <source>
        <dbReference type="SAM" id="Phobius"/>
    </source>
</evidence>
<proteinExistence type="predicted"/>
<sequence>MPIQNKHKDPLYLDICDNLAAQTEQGLKKILSVHFPGTGGSAEAGFPTKNAFDKLSDYSLPLIKFSGVGSGENAPVHRDTTSLAHKEKAEKTIGEQLRTLFTSPVSTSTSDPEEINKGFNETLALTETGGNLGGITTGAGENENNEIILNTLESLEQDGLFPDEIVLTGHSRGAINAIYLANEIYAKYGDKIKIHLVLTDPVPGPFHEMEWKKRVIPPSVATFTAFYAEKHNHIFFQPHDLARLTFTSEDTVITSYSTIDDHISITGNSKVERACVDVIAGIYGLNINSNAIYREDLELNRQWYEALQGKGDAEQTEFILQHFSRPIERRRQEIRENLTEQIRIEIASAQEDATNLGAQTALEEKIAEKLKQSETKIAKKVASEIAELEELLITTYKGKALNYPARETSTMHSQDIFWRKNCEYVAKTSLEKLADRPQLQQNLQKIRNDFDSHPHTLKAPPHVHDERAAQKLATPKQRLSYLHAQHRKGGYYNITSNEFAAYLLILLTLGFSATIYKTMEAYDNKFLILLLGVLTLNLATSLMLAAQTTYKIGANLATGGFFSPGYKIESANNENVERERDLDVDGLGLA</sequence>
<keyword evidence="1" id="KW-1133">Transmembrane helix</keyword>
<evidence type="ECO:0000313" key="3">
    <source>
        <dbReference type="Proteomes" id="UP000288012"/>
    </source>
</evidence>
<dbReference type="OrthoDB" id="9992050at2"/>
<feature type="transmembrane region" description="Helical" evidence="1">
    <location>
        <begin position="499"/>
        <end position="519"/>
    </location>
</feature>
<accession>A0A3S0X243</accession>
<comment type="caution">
    <text evidence="2">The sequence shown here is derived from an EMBL/GenBank/DDBJ whole genome shotgun (WGS) entry which is preliminary data.</text>
</comment>
<dbReference type="RefSeq" id="WP_126953821.1">
    <property type="nucleotide sequence ID" value="NZ_RZGR01000001.1"/>
</dbReference>
<reference evidence="2 3" key="1">
    <citation type="submission" date="2018-12" db="EMBL/GenBank/DDBJ databases">
        <title>Legionella sp,whole genome shotgun sequence.</title>
        <authorList>
            <person name="Wu H."/>
        </authorList>
    </citation>
    <scope>NUCLEOTIDE SEQUENCE [LARGE SCALE GENOMIC DNA]</scope>
    <source>
        <strain evidence="3">km714</strain>
    </source>
</reference>
<evidence type="ECO:0000313" key="2">
    <source>
        <dbReference type="EMBL" id="RUQ91561.1"/>
    </source>
</evidence>
<feature type="transmembrane region" description="Helical" evidence="1">
    <location>
        <begin position="526"/>
        <end position="546"/>
    </location>
</feature>
<keyword evidence="1" id="KW-0812">Transmembrane</keyword>
<dbReference type="AlphaFoldDB" id="A0A3S0X243"/>